<evidence type="ECO:0000259" key="2">
    <source>
        <dbReference type="Pfam" id="PF00544"/>
    </source>
</evidence>
<feature type="domain" description="Pectate lyase" evidence="2">
    <location>
        <begin position="12"/>
        <end position="112"/>
    </location>
</feature>
<sequence>MHNNDIFYGSAGGDADQAKGDGSTDLKKGSTYFTISYNHYFDSGKAALVGLSESAEFFVTFHHNWFDHSDSRHPRIRVASVHVYINFYDGVSKYGVAVTTGASAFVELGILETQCLVLYRTVLHKLFRQQFYMSWIQKIEITEFDCLRDEGIQAPFLEERSFFSCSFRSRDCKLKPV</sequence>
<dbReference type="SUPFAM" id="SSF51126">
    <property type="entry name" value="Pectin lyase-like"/>
    <property type="match status" value="1"/>
</dbReference>
<dbReference type="Pfam" id="PF00544">
    <property type="entry name" value="Pectate_lyase_4"/>
    <property type="match status" value="1"/>
</dbReference>
<dbReference type="GO" id="GO:0030570">
    <property type="term" value="F:pectate lyase activity"/>
    <property type="evidence" value="ECO:0007669"/>
    <property type="project" value="InterPro"/>
</dbReference>
<evidence type="ECO:0000313" key="3">
    <source>
        <dbReference type="EMBL" id="KTD83666.1"/>
    </source>
</evidence>
<comment type="caution">
    <text evidence="3">The sequence shown here is derived from an EMBL/GenBank/DDBJ whole genome shotgun (WGS) entry which is preliminary data.</text>
</comment>
<keyword evidence="4" id="KW-1185">Reference proteome</keyword>
<dbReference type="AlphaFoldDB" id="A0A0W1AQX7"/>
<proteinExistence type="predicted"/>
<dbReference type="Gene3D" id="2.160.20.10">
    <property type="entry name" value="Single-stranded right-handed beta-helix, Pectin lyase-like"/>
    <property type="match status" value="1"/>
</dbReference>
<dbReference type="InterPro" id="IPR011050">
    <property type="entry name" value="Pectin_lyase_fold/virulence"/>
</dbReference>
<dbReference type="PANTHER" id="PTHR31683">
    <property type="entry name" value="PECTATE LYASE 18-RELATED"/>
    <property type="match status" value="1"/>
</dbReference>
<reference evidence="3 4" key="1">
    <citation type="journal article" date="2015" name="Int. Biodeterior. Biodegradation">
        <title>Physiological and genetic screening methods for the isolation of methyl tert-butyl ether-degrading bacteria for bioremediation purposes.</title>
        <authorList>
            <person name="Guisado I.M."/>
            <person name="Purswani J."/>
            <person name="Gonzalez Lopez J."/>
            <person name="Pozo C."/>
        </authorList>
    </citation>
    <scope>NUCLEOTIDE SEQUENCE [LARGE SCALE GENOMIC DNA]</scope>
    <source>
        <strain evidence="3 4">SH7</strain>
    </source>
</reference>
<dbReference type="PANTHER" id="PTHR31683:SF18">
    <property type="entry name" value="PECTATE LYASE 21-RELATED"/>
    <property type="match status" value="1"/>
</dbReference>
<dbReference type="EMBL" id="LCZJ02000043">
    <property type="protein sequence ID" value="KTD83666.1"/>
    <property type="molecule type" value="Genomic_DNA"/>
</dbReference>
<evidence type="ECO:0000256" key="1">
    <source>
        <dbReference type="ARBA" id="ARBA00023239"/>
    </source>
</evidence>
<name>A0A0W1AQX7_9BACL</name>
<evidence type="ECO:0000313" key="4">
    <source>
        <dbReference type="Proteomes" id="UP000054709"/>
    </source>
</evidence>
<dbReference type="InterPro" id="IPR002022">
    <property type="entry name" value="Pec_lyase"/>
</dbReference>
<dbReference type="InterPro" id="IPR012334">
    <property type="entry name" value="Pectin_lyas_fold"/>
</dbReference>
<protein>
    <recommendedName>
        <fullName evidence="2">Pectate lyase domain-containing protein</fullName>
    </recommendedName>
</protein>
<dbReference type="InterPro" id="IPR045032">
    <property type="entry name" value="PEL"/>
</dbReference>
<organism evidence="3 4">
    <name type="scientific">Paenibacillus etheri</name>
    <dbReference type="NCBI Taxonomy" id="1306852"/>
    <lineage>
        <taxon>Bacteria</taxon>
        <taxon>Bacillati</taxon>
        <taxon>Bacillota</taxon>
        <taxon>Bacilli</taxon>
        <taxon>Bacillales</taxon>
        <taxon>Paenibacillaceae</taxon>
        <taxon>Paenibacillus</taxon>
    </lineage>
</organism>
<gene>
    <name evidence="3" type="ORF">UQ64_00990</name>
</gene>
<accession>A0A0W1AQX7</accession>
<dbReference type="Proteomes" id="UP000054709">
    <property type="component" value="Unassembled WGS sequence"/>
</dbReference>
<keyword evidence="1" id="KW-0456">Lyase</keyword>